<comment type="caution">
    <text evidence="2">The sequence shown here is derived from an EMBL/GenBank/DDBJ whole genome shotgun (WGS) entry which is preliminary data.</text>
</comment>
<name>A0A2A9EW14_9MICO</name>
<dbReference type="PROSITE" id="PS51318">
    <property type="entry name" value="TAT"/>
    <property type="match status" value="1"/>
</dbReference>
<sequence length="934" mass="89494">MPLAVRRALARRGLLGLVALLVVAVAATGGTAAGTFVATTTASARAALGGPDPAGLVVRTRLAADPTAQEDRFRATVDDLFAGAPVQVSRVESTADGDTPFVTWTLVPDVGVLQPDDLAGLVAGSIGLRDTLRRDDAVAVRGVTVTGDLGERAAVEHAALGAARAVVTVPALLLLLLSLVALTQAGRVLAGAREPEVELLVARGASPRRLVAGAAVEAVVVGGAAAVAGVALAAALLTGRGPGTPGPVAAAGAVTAVAAVVVLTAVAAAQARTVAARGPADRSGRLRQAATAGTVVAVGVVAVLGLLRLRTLGSPAVTGPDGVTGDPLAAAGPAVALVALGTVVLAVLGPATRAWAALAARGRGLTGALVARRTARGLRLAVVPVVLLVLATGSAVLAGAYGGTEQAARQAAAVLAVGTDVRATVPGGATVDPSAPPPDTSRFAGLPGAAAAAPALTGAATVQGAEVGATALPADLVPAVVVAPGAGALAASLRGSDVFGGAPVLPDDATALVLELSGTAAPVPTGAPRAPTGPGAQDGPDVAVTLWLGAPDGTLTALDAGTATPGPRTTRVTLTVAGTDIAPGARLAAVGLDVAAVTTPTRLDLAVRSLTARTPAGDVPVDLTTGWTSVGTVPADGPDDGTAGEPRLAATLAPTAPTWARLVAVAPGQDGGAPDPVPAVVSAAAADRWAAAPGDTVEITWAGTPVRLEVVGTADAIPGQRQAVGVLADLGALDAALLRTTPRLPRPAEVWVAATDPAAVPALATAVGAEAHRQGDDPGTVTVTTTADALGADAGSPVARVFLVVAAGAVAVALLGLAAVAVTTTAGRRGDVVVLRALGVAPRAQGAARALELGVVALLGTAAGLAAGAGVAALAVPGLVAGVVPGGGGPVVLLAGPVLGAVGAAVAGAVAVAAGVAAVVAAQARDTEHRPEVR</sequence>
<organism evidence="2 3">
    <name type="scientific">Isoptericola jiangsuensis</name>
    <dbReference type="NCBI Taxonomy" id="548579"/>
    <lineage>
        <taxon>Bacteria</taxon>
        <taxon>Bacillati</taxon>
        <taxon>Actinomycetota</taxon>
        <taxon>Actinomycetes</taxon>
        <taxon>Micrococcales</taxon>
        <taxon>Promicromonosporaceae</taxon>
        <taxon>Isoptericola</taxon>
    </lineage>
</organism>
<proteinExistence type="predicted"/>
<evidence type="ECO:0000256" key="1">
    <source>
        <dbReference type="SAM" id="Phobius"/>
    </source>
</evidence>
<gene>
    <name evidence="2" type="ORF">ATJ88_1134</name>
</gene>
<keyword evidence="1" id="KW-1133">Transmembrane helix</keyword>
<reference evidence="2 3" key="1">
    <citation type="submission" date="2017-10" db="EMBL/GenBank/DDBJ databases">
        <title>Sequencing the genomes of 1000 actinobacteria strains.</title>
        <authorList>
            <person name="Klenk H.-P."/>
        </authorList>
    </citation>
    <scope>NUCLEOTIDE SEQUENCE [LARGE SCALE GENOMIC DNA]</scope>
    <source>
        <strain evidence="2 3">DSM 21863</strain>
    </source>
</reference>
<feature type="transmembrane region" description="Helical" evidence="1">
    <location>
        <begin position="171"/>
        <end position="190"/>
    </location>
</feature>
<feature type="transmembrane region" description="Helical" evidence="1">
    <location>
        <begin position="210"/>
        <end position="236"/>
    </location>
</feature>
<dbReference type="Proteomes" id="UP000224130">
    <property type="component" value="Unassembled WGS sequence"/>
</dbReference>
<feature type="transmembrane region" description="Helical" evidence="1">
    <location>
        <begin position="377"/>
        <end position="401"/>
    </location>
</feature>
<dbReference type="InterPro" id="IPR006311">
    <property type="entry name" value="TAT_signal"/>
</dbReference>
<feature type="transmembrane region" description="Helical" evidence="1">
    <location>
        <begin position="801"/>
        <end position="822"/>
    </location>
</feature>
<keyword evidence="3" id="KW-1185">Reference proteome</keyword>
<feature type="transmembrane region" description="Helical" evidence="1">
    <location>
        <begin position="248"/>
        <end position="269"/>
    </location>
</feature>
<evidence type="ECO:0000313" key="3">
    <source>
        <dbReference type="Proteomes" id="UP000224130"/>
    </source>
</evidence>
<feature type="transmembrane region" description="Helical" evidence="1">
    <location>
        <begin position="289"/>
        <end position="309"/>
    </location>
</feature>
<feature type="transmembrane region" description="Helical" evidence="1">
    <location>
        <begin position="329"/>
        <end position="356"/>
    </location>
</feature>
<keyword evidence="1" id="KW-0812">Transmembrane</keyword>
<dbReference type="RefSeq" id="WP_098462978.1">
    <property type="nucleotide sequence ID" value="NZ_PDJJ01000001.1"/>
</dbReference>
<accession>A0A2A9EW14</accession>
<feature type="transmembrane region" description="Helical" evidence="1">
    <location>
        <begin position="853"/>
        <end position="880"/>
    </location>
</feature>
<evidence type="ECO:0000313" key="2">
    <source>
        <dbReference type="EMBL" id="PFG42472.1"/>
    </source>
</evidence>
<protein>
    <recommendedName>
        <fullName evidence="4">FtsX-like permease family protein</fullName>
    </recommendedName>
</protein>
<dbReference type="AlphaFoldDB" id="A0A2A9EW14"/>
<feature type="transmembrane region" description="Helical" evidence="1">
    <location>
        <begin position="892"/>
        <end position="921"/>
    </location>
</feature>
<dbReference type="EMBL" id="PDJJ01000001">
    <property type="protein sequence ID" value="PFG42472.1"/>
    <property type="molecule type" value="Genomic_DNA"/>
</dbReference>
<keyword evidence="1" id="KW-0472">Membrane</keyword>
<evidence type="ECO:0008006" key="4">
    <source>
        <dbReference type="Google" id="ProtNLM"/>
    </source>
</evidence>